<accession>A0A2N8UP11</accession>
<proteinExistence type="predicted"/>
<protein>
    <submittedName>
        <fullName evidence="1">Uncharacterized protein</fullName>
    </submittedName>
</protein>
<reference evidence="1 2" key="1">
    <citation type="submission" date="2017-02" db="EMBL/GenBank/DDBJ databases">
        <authorList>
            <person name="Peterson S.W."/>
        </authorList>
    </citation>
    <scope>NUCLEOTIDE SEQUENCE [LARGE SCALE GENOMIC DNA]</scope>
    <source>
        <strain evidence="1 2">SRS1_H2-8</strain>
    </source>
</reference>
<organism evidence="1 2">
    <name type="scientific">Sporisorium reilianum f. sp. reilianum</name>
    <dbReference type="NCBI Taxonomy" id="72559"/>
    <lineage>
        <taxon>Eukaryota</taxon>
        <taxon>Fungi</taxon>
        <taxon>Dikarya</taxon>
        <taxon>Basidiomycota</taxon>
        <taxon>Ustilaginomycotina</taxon>
        <taxon>Ustilaginomycetes</taxon>
        <taxon>Ustilaginales</taxon>
        <taxon>Ustilaginaceae</taxon>
        <taxon>Sporisorium</taxon>
    </lineage>
</organism>
<sequence>MLARVAESRVESDGDGCVLFFKRDWSRLFLADLLLLPIHHTLLLSTTIRTCHSRPRSALKHSEQTLDHSTFLRFHPIAISAPDDKAPAAAAAAAAAAEASQPCQGSTAASSSSADSHDNNAGAICRNELHQWIRQDLEELYRVTSERDYNARMDFVCKIRPDKYDLYDYMFDVRRIHRLVTTICKLAKECDPKLEMVDYSDPK</sequence>
<dbReference type="AlphaFoldDB" id="A0A2N8UP11"/>
<name>A0A2N8UP11_9BASI</name>
<evidence type="ECO:0000313" key="1">
    <source>
        <dbReference type="EMBL" id="SJX66625.1"/>
    </source>
</evidence>
<dbReference type="EMBL" id="LT795076">
    <property type="protein sequence ID" value="SJX66625.1"/>
    <property type="molecule type" value="Genomic_DNA"/>
</dbReference>
<evidence type="ECO:0000313" key="2">
    <source>
        <dbReference type="Proteomes" id="UP000239563"/>
    </source>
</evidence>
<gene>
    <name evidence="1" type="ORF">SRS1_16847</name>
</gene>
<dbReference type="Proteomes" id="UP000239563">
    <property type="component" value="Chromosome XXIII"/>
</dbReference>